<dbReference type="RefSeq" id="XP_046059465.1">
    <property type="nucleotide sequence ID" value="XM_046206830.1"/>
</dbReference>
<evidence type="ECO:0000256" key="1">
    <source>
        <dbReference type="ARBA" id="ARBA00009502"/>
    </source>
</evidence>
<dbReference type="SUPFAM" id="SSF48690">
    <property type="entry name" value="Epsilon subunit of mitochondrial F1F0-ATP synthase"/>
    <property type="match status" value="1"/>
</dbReference>
<dbReference type="GO" id="GO:0046933">
    <property type="term" value="F:proton-transporting ATP synthase activity, rotational mechanism"/>
    <property type="evidence" value="ECO:0007669"/>
    <property type="project" value="InterPro"/>
</dbReference>
<comment type="caution">
    <text evidence="2">The sequence shown here is derived from an EMBL/GenBank/DDBJ whole genome shotgun (WGS) entry which is preliminary data.</text>
</comment>
<reference evidence="2" key="2">
    <citation type="submission" date="2021-01" db="EMBL/GenBank/DDBJ databases">
        <authorList>
            <person name="Schikora-Tamarit M.A."/>
        </authorList>
    </citation>
    <scope>NUCLEOTIDE SEQUENCE</scope>
    <source>
        <strain evidence="2">CBS6075</strain>
    </source>
</reference>
<dbReference type="PANTHER" id="PTHR12448:SF0">
    <property type="entry name" value="ATP SYNTHASE SUBUNIT EPSILON, MITOCHONDRIAL"/>
    <property type="match status" value="1"/>
</dbReference>
<dbReference type="GeneID" id="70237592"/>
<dbReference type="Proteomes" id="UP000769157">
    <property type="component" value="Unassembled WGS sequence"/>
</dbReference>
<sequence length="88" mass="9834">MQQKSARLQDQTPTGTQLQYINIEMSAWQKAGISFNKYLAIAARTVQKSLKNEFKVAAEKRYVSEAKVQKLEKGNIVSTTDLGVNKTA</sequence>
<dbReference type="GO" id="GO:0005743">
    <property type="term" value="C:mitochondrial inner membrane"/>
    <property type="evidence" value="ECO:0007669"/>
    <property type="project" value="InterPro"/>
</dbReference>
<dbReference type="CDD" id="cd12153">
    <property type="entry name" value="F1-ATPase_epsilon"/>
    <property type="match status" value="1"/>
</dbReference>
<dbReference type="OrthoDB" id="269124at2759"/>
<dbReference type="PANTHER" id="PTHR12448">
    <property type="entry name" value="ATP SYNTHASE EPSILON CHAIN, MITOCHONDRIAL"/>
    <property type="match status" value="1"/>
</dbReference>
<evidence type="ECO:0000313" key="3">
    <source>
        <dbReference type="Proteomes" id="UP000769157"/>
    </source>
</evidence>
<dbReference type="InterPro" id="IPR006721">
    <property type="entry name" value="ATP_synth_F1_esu_mt"/>
</dbReference>
<dbReference type="InterPro" id="IPR036742">
    <property type="entry name" value="ATP_synth_F1_esu_sf_mt"/>
</dbReference>
<dbReference type="GO" id="GO:0045259">
    <property type="term" value="C:proton-transporting ATP synthase complex"/>
    <property type="evidence" value="ECO:0007669"/>
    <property type="project" value="InterPro"/>
</dbReference>
<organism evidence="2 3">
    <name type="scientific">Ogataea philodendri</name>
    <dbReference type="NCBI Taxonomy" id="1378263"/>
    <lineage>
        <taxon>Eukaryota</taxon>
        <taxon>Fungi</taxon>
        <taxon>Dikarya</taxon>
        <taxon>Ascomycota</taxon>
        <taxon>Saccharomycotina</taxon>
        <taxon>Pichiomycetes</taxon>
        <taxon>Pichiales</taxon>
        <taxon>Pichiaceae</taxon>
        <taxon>Ogataea</taxon>
    </lineage>
</organism>
<keyword evidence="3" id="KW-1185">Reference proteome</keyword>
<gene>
    <name evidence="2" type="ORF">OGAPHI_005628</name>
</gene>
<dbReference type="AlphaFoldDB" id="A0A9P8T256"/>
<dbReference type="GO" id="GO:0042776">
    <property type="term" value="P:proton motive force-driven mitochondrial ATP synthesis"/>
    <property type="evidence" value="ECO:0007669"/>
    <property type="project" value="TreeGrafter"/>
</dbReference>
<evidence type="ECO:0000313" key="2">
    <source>
        <dbReference type="EMBL" id="KAH3662376.1"/>
    </source>
</evidence>
<dbReference type="Gene3D" id="1.10.1620.20">
    <property type="entry name" value="ATP synthase, F1 complex, epsilon subunit superfamily, mitochondrial"/>
    <property type="match status" value="1"/>
</dbReference>
<name>A0A9P8T256_9ASCO</name>
<comment type="similarity">
    <text evidence="1">Belongs to the eukaryotic ATPase epsilon family.</text>
</comment>
<proteinExistence type="inferred from homology"/>
<dbReference type="EMBL" id="JAEUBE010000378">
    <property type="protein sequence ID" value="KAH3662376.1"/>
    <property type="molecule type" value="Genomic_DNA"/>
</dbReference>
<protein>
    <submittedName>
        <fullName evidence="2">Uncharacterized protein</fullName>
    </submittedName>
</protein>
<dbReference type="Pfam" id="PF04627">
    <property type="entry name" value="ATP-synt_Eps"/>
    <property type="match status" value="1"/>
</dbReference>
<accession>A0A9P8T256</accession>
<reference evidence="2" key="1">
    <citation type="journal article" date="2021" name="Open Biol.">
        <title>Shared evolutionary footprints suggest mitochondrial oxidative damage underlies multiple complex I losses in fungi.</title>
        <authorList>
            <person name="Schikora-Tamarit M.A."/>
            <person name="Marcet-Houben M."/>
            <person name="Nosek J."/>
            <person name="Gabaldon T."/>
        </authorList>
    </citation>
    <scope>NUCLEOTIDE SEQUENCE</scope>
    <source>
        <strain evidence="2">CBS6075</strain>
    </source>
</reference>